<dbReference type="PANTHER" id="PTHR22753:SF14">
    <property type="entry name" value="MONOACYLGLYCEROL_DIACYLGLYCEROL O-ACYLTRANSFERASE"/>
    <property type="match status" value="1"/>
</dbReference>
<name>A0A2C9VB71_MANES</name>
<dbReference type="Pfam" id="PF03982">
    <property type="entry name" value="DAGAT"/>
    <property type="match status" value="1"/>
</dbReference>
<dbReference type="InterPro" id="IPR000073">
    <property type="entry name" value="AB_hydrolase_1"/>
</dbReference>
<keyword evidence="3" id="KW-0012">Acyltransferase</keyword>
<dbReference type="OMA" id="NCQIRHF"/>
<keyword evidence="2" id="KW-0808">Transferase</keyword>
<dbReference type="Gene3D" id="3.40.50.1820">
    <property type="entry name" value="alpha/beta hydrolase"/>
    <property type="match status" value="1"/>
</dbReference>
<proteinExistence type="inferred from homology"/>
<dbReference type="AlphaFoldDB" id="A0A2C9VB71"/>
<sequence>MASVLSFQLSPYFLTNSVIKGRFRVRVQNVGSKDPKVLLSDSNVVNETSSVDQKKKNGVLYDGGTMVEEERTLINRENGRLGFVPQKKWTKDVSKDLEALWDDGYGTKTVKDYLDVAKEMIRPDGGPPRWFCPLECGQPRKNSPTLLFLPGMDGVGLGLILHHKALGKAFEVWCLHIPVYDRTSFEGLLKFVEETVRTKHAASPNKPIYLVGDSFGGCLALAVAARNPKIDLVLILANPTTSFGRSQLQLLLPILEALPDGLHNTVPYLFSFAMGDPLKMATIGTENRLPPKSKIKQLSGNLTALFPLLSGLADIIPTETLLWKLKLVNSASAYANSHLHAVKAEVLVIASGKDYMLPSADEAKRLKSSLQNCKVYLFKDHGHTILLEVGISLLTIIKGACKYRCSRRLDFVSDFVPPSMSEFKYAVYEVYGLSRVATAAVMFSTLDDGRIVRGLAGVPKEGPVLLVGYHMLMAFDLFPLVEELLREKIVVRGLAHPVIFTDSLENSTSEFSVLALMKVLGAVPVTARNIFRLLSTKSHVLLYPGGARESLHYKGEEYKLCWPKQQEFVRMAARFGATIVPFGTVGEDDIAELVLDYNDLMQIPFVNDFVREINRNAVRPRNESEGEVAHQEQFIPGLLPKVPGRFYYLFGKPIETKGKEELLKDRDYANELYLQIKSEVEHNIDYLLKKREEDPYRSVIDRTLYRAIYHHWQDVPAFDP</sequence>
<organism evidence="5 6">
    <name type="scientific">Manihot esculenta</name>
    <name type="common">Cassava</name>
    <name type="synonym">Jatropha manihot</name>
    <dbReference type="NCBI Taxonomy" id="3983"/>
    <lineage>
        <taxon>Eukaryota</taxon>
        <taxon>Viridiplantae</taxon>
        <taxon>Streptophyta</taxon>
        <taxon>Embryophyta</taxon>
        <taxon>Tracheophyta</taxon>
        <taxon>Spermatophyta</taxon>
        <taxon>Magnoliopsida</taxon>
        <taxon>eudicotyledons</taxon>
        <taxon>Gunneridae</taxon>
        <taxon>Pentapetalae</taxon>
        <taxon>rosids</taxon>
        <taxon>fabids</taxon>
        <taxon>Malpighiales</taxon>
        <taxon>Euphorbiaceae</taxon>
        <taxon>Crotonoideae</taxon>
        <taxon>Manihoteae</taxon>
        <taxon>Manihot</taxon>
    </lineage>
</organism>
<dbReference type="CDD" id="cd07987">
    <property type="entry name" value="LPLAT_MGAT-like"/>
    <property type="match status" value="1"/>
</dbReference>
<evidence type="ECO:0000313" key="5">
    <source>
        <dbReference type="EMBL" id="OAY42166.1"/>
    </source>
</evidence>
<dbReference type="GO" id="GO:0016020">
    <property type="term" value="C:membrane"/>
    <property type="evidence" value="ECO:0000318"/>
    <property type="project" value="GO_Central"/>
</dbReference>
<dbReference type="Proteomes" id="UP000091857">
    <property type="component" value="Chromosome 9"/>
</dbReference>
<accession>A0A2C9VB71</accession>
<dbReference type="STRING" id="3983.A0A2C9VB71"/>
<evidence type="ECO:0000313" key="6">
    <source>
        <dbReference type="Proteomes" id="UP000091857"/>
    </source>
</evidence>
<dbReference type="GO" id="GO:0019432">
    <property type="term" value="P:triglyceride biosynthetic process"/>
    <property type="evidence" value="ECO:0007669"/>
    <property type="project" value="UniProtKB-ARBA"/>
</dbReference>
<dbReference type="Gramene" id="Manes.09G158400.1.v8.1">
    <property type="protein sequence ID" value="Manes.09G158400.1.v8.1.CDS"/>
    <property type="gene ID" value="Manes.09G158400.v8.1"/>
</dbReference>
<dbReference type="EMBL" id="CM004395">
    <property type="protein sequence ID" value="OAY42166.1"/>
    <property type="molecule type" value="Genomic_DNA"/>
</dbReference>
<reference evidence="6" key="1">
    <citation type="journal article" date="2016" name="Nat. Biotechnol.">
        <title>Sequencing wild and cultivated cassava and related species reveals extensive interspecific hybridization and genetic diversity.</title>
        <authorList>
            <person name="Bredeson J.V."/>
            <person name="Lyons J.B."/>
            <person name="Prochnik S.E."/>
            <person name="Wu G.A."/>
            <person name="Ha C.M."/>
            <person name="Edsinger-Gonzales E."/>
            <person name="Grimwood J."/>
            <person name="Schmutz J."/>
            <person name="Rabbi I.Y."/>
            <person name="Egesi C."/>
            <person name="Nauluvula P."/>
            <person name="Lebot V."/>
            <person name="Ndunguru J."/>
            <person name="Mkamilo G."/>
            <person name="Bart R.S."/>
            <person name="Setter T.L."/>
            <person name="Gleadow R.M."/>
            <person name="Kulakow P."/>
            <person name="Ferguson M.E."/>
            <person name="Rounsley S."/>
            <person name="Rokhsar D.S."/>
        </authorList>
    </citation>
    <scope>NUCLEOTIDE SEQUENCE [LARGE SCALE GENOMIC DNA]</scope>
    <source>
        <strain evidence="6">cv. AM560-2</strain>
    </source>
</reference>
<evidence type="ECO:0000256" key="2">
    <source>
        <dbReference type="ARBA" id="ARBA00022679"/>
    </source>
</evidence>
<keyword evidence="6" id="KW-1185">Reference proteome</keyword>
<dbReference type="Gramene" id="Manes.09G158400.6.v8.1">
    <property type="protein sequence ID" value="Manes.09G158400.6.v8.1.CDS"/>
    <property type="gene ID" value="Manes.09G158400.v8.1"/>
</dbReference>
<gene>
    <name evidence="5" type="ORF">MANES_09G158400v8</name>
</gene>
<comment type="caution">
    <text evidence="5">The sequence shown here is derived from an EMBL/GenBank/DDBJ whole genome shotgun (WGS) entry which is preliminary data.</text>
</comment>
<evidence type="ECO:0000259" key="4">
    <source>
        <dbReference type="Pfam" id="PF00561"/>
    </source>
</evidence>
<evidence type="ECO:0000256" key="3">
    <source>
        <dbReference type="ARBA" id="ARBA00023315"/>
    </source>
</evidence>
<protein>
    <recommendedName>
        <fullName evidence="4">AB hydrolase-1 domain-containing protein</fullName>
    </recommendedName>
</protein>
<feature type="domain" description="AB hydrolase-1" evidence="4">
    <location>
        <begin position="164"/>
        <end position="388"/>
    </location>
</feature>
<evidence type="ECO:0000256" key="1">
    <source>
        <dbReference type="ARBA" id="ARBA00005420"/>
    </source>
</evidence>
<comment type="similarity">
    <text evidence="1">Belongs to the diacylglycerol acyltransferase family.</text>
</comment>
<dbReference type="InterPro" id="IPR029058">
    <property type="entry name" value="AB_hydrolase_fold"/>
</dbReference>
<dbReference type="SUPFAM" id="SSF53474">
    <property type="entry name" value="alpha/beta-Hydrolases"/>
    <property type="match status" value="1"/>
</dbReference>
<dbReference type="OrthoDB" id="44277at2759"/>
<dbReference type="Gramene" id="Manes.09G158400.4.v8.1">
    <property type="protein sequence ID" value="Manes.09G158400.4.v8.1.CDS"/>
    <property type="gene ID" value="Manes.09G158400.v8.1"/>
</dbReference>
<dbReference type="InterPro" id="IPR007130">
    <property type="entry name" value="DAGAT"/>
</dbReference>
<dbReference type="GO" id="GO:0004144">
    <property type="term" value="F:diacylglycerol O-acyltransferase activity"/>
    <property type="evidence" value="ECO:0007669"/>
    <property type="project" value="UniProtKB-ARBA"/>
</dbReference>
<dbReference type="Gramene" id="Manes.09G158400.5.v8.1">
    <property type="protein sequence ID" value="Manes.09G158400.5.v8.1.CDS"/>
    <property type="gene ID" value="Manes.09G158400.v8.1"/>
</dbReference>
<dbReference type="Pfam" id="PF00561">
    <property type="entry name" value="Abhydrolase_1"/>
    <property type="match status" value="1"/>
</dbReference>
<dbReference type="PANTHER" id="PTHR22753">
    <property type="entry name" value="TRANSMEMBRANE PROTEIN 68"/>
    <property type="match status" value="1"/>
</dbReference>